<dbReference type="SMART" id="SM00407">
    <property type="entry name" value="IGc1"/>
    <property type="match status" value="1"/>
</dbReference>
<dbReference type="SUPFAM" id="SSF48726">
    <property type="entry name" value="Immunoglobulin"/>
    <property type="match status" value="1"/>
</dbReference>
<gene>
    <name evidence="2" type="ORF">chiPu_0004843</name>
</gene>
<dbReference type="OrthoDB" id="10043043at2759"/>
<dbReference type="InterPro" id="IPR007110">
    <property type="entry name" value="Ig-like_dom"/>
</dbReference>
<dbReference type="Proteomes" id="UP000287033">
    <property type="component" value="Unassembled WGS sequence"/>
</dbReference>
<dbReference type="EMBL" id="BEZZ01000124">
    <property type="protein sequence ID" value="GCC26426.1"/>
    <property type="molecule type" value="Genomic_DNA"/>
</dbReference>
<name>A0A401S7S2_CHIPU</name>
<dbReference type="InterPro" id="IPR003006">
    <property type="entry name" value="Ig/MHC_CS"/>
</dbReference>
<dbReference type="OMA" id="FECKTTA"/>
<keyword evidence="3" id="KW-1185">Reference proteome</keyword>
<dbReference type="InterPro" id="IPR003597">
    <property type="entry name" value="Ig_C1-set"/>
</dbReference>
<evidence type="ECO:0000313" key="3">
    <source>
        <dbReference type="Proteomes" id="UP000287033"/>
    </source>
</evidence>
<sequence length="124" mass="13819">MYFCKLRHQQTIIGAGSGSLLTVCVSPTLRKIVAVEGISGYYWKFECKTTAFYPEDLRISWLRNGVEIQARIETVKNKTLDGLYEVTSSLEEAQPVQSGAVYTCQASHDCLEELASVSYTVNRG</sequence>
<dbReference type="Pfam" id="PF07654">
    <property type="entry name" value="C1-set"/>
    <property type="match status" value="1"/>
</dbReference>
<dbReference type="InterPro" id="IPR036179">
    <property type="entry name" value="Ig-like_dom_sf"/>
</dbReference>
<feature type="domain" description="Ig-like" evidence="1">
    <location>
        <begin position="27"/>
        <end position="122"/>
    </location>
</feature>
<organism evidence="2 3">
    <name type="scientific">Chiloscyllium punctatum</name>
    <name type="common">Brownbanded bambooshark</name>
    <name type="synonym">Hemiscyllium punctatum</name>
    <dbReference type="NCBI Taxonomy" id="137246"/>
    <lineage>
        <taxon>Eukaryota</taxon>
        <taxon>Metazoa</taxon>
        <taxon>Chordata</taxon>
        <taxon>Craniata</taxon>
        <taxon>Vertebrata</taxon>
        <taxon>Chondrichthyes</taxon>
        <taxon>Elasmobranchii</taxon>
        <taxon>Galeomorphii</taxon>
        <taxon>Galeoidea</taxon>
        <taxon>Orectolobiformes</taxon>
        <taxon>Hemiscylliidae</taxon>
        <taxon>Chiloscyllium</taxon>
    </lineage>
</organism>
<dbReference type="AlphaFoldDB" id="A0A401S7S2"/>
<dbReference type="PROSITE" id="PS50835">
    <property type="entry name" value="IG_LIKE"/>
    <property type="match status" value="1"/>
</dbReference>
<comment type="caution">
    <text evidence="2">The sequence shown here is derived from an EMBL/GenBank/DDBJ whole genome shotgun (WGS) entry which is preliminary data.</text>
</comment>
<evidence type="ECO:0000313" key="2">
    <source>
        <dbReference type="EMBL" id="GCC26426.1"/>
    </source>
</evidence>
<reference evidence="2 3" key="1">
    <citation type="journal article" date="2018" name="Nat. Ecol. Evol.">
        <title>Shark genomes provide insights into elasmobranch evolution and the origin of vertebrates.</title>
        <authorList>
            <person name="Hara Y"/>
            <person name="Yamaguchi K"/>
            <person name="Onimaru K"/>
            <person name="Kadota M"/>
            <person name="Koyanagi M"/>
            <person name="Keeley SD"/>
            <person name="Tatsumi K"/>
            <person name="Tanaka K"/>
            <person name="Motone F"/>
            <person name="Kageyama Y"/>
            <person name="Nozu R"/>
            <person name="Adachi N"/>
            <person name="Nishimura O"/>
            <person name="Nakagawa R"/>
            <person name="Tanegashima C"/>
            <person name="Kiyatake I"/>
            <person name="Matsumoto R"/>
            <person name="Murakumo K"/>
            <person name="Nishida K"/>
            <person name="Terakita A"/>
            <person name="Kuratani S"/>
            <person name="Sato K"/>
            <person name="Hyodo S Kuraku.S."/>
        </authorList>
    </citation>
    <scope>NUCLEOTIDE SEQUENCE [LARGE SCALE GENOMIC DNA]</scope>
</reference>
<dbReference type="PROSITE" id="PS00290">
    <property type="entry name" value="IG_MHC"/>
    <property type="match status" value="1"/>
</dbReference>
<evidence type="ECO:0000259" key="1">
    <source>
        <dbReference type="PROSITE" id="PS50835"/>
    </source>
</evidence>
<dbReference type="CDD" id="cd00098">
    <property type="entry name" value="IgC1"/>
    <property type="match status" value="1"/>
</dbReference>
<protein>
    <recommendedName>
        <fullName evidence="1">Ig-like domain-containing protein</fullName>
    </recommendedName>
</protein>
<dbReference type="Gene3D" id="2.60.40.10">
    <property type="entry name" value="Immunoglobulins"/>
    <property type="match status" value="1"/>
</dbReference>
<proteinExistence type="predicted"/>
<dbReference type="InterPro" id="IPR013783">
    <property type="entry name" value="Ig-like_fold"/>
</dbReference>
<accession>A0A401S7S2</accession>